<sequence>MATLLPVPHMYVEKYLIEERIAWFIKNKYKPLCKLKNKSERKFIFIEKEHFQNFIFLANTKGGPDGAVRIYFASYPNDNSAPKGFEDLLTLIFVPAEKKGQEHSDLEGQYYDFDPISGHFQKLSYSVASTSVSKFQKNDLKELNKTVDTPEGDTKSIIYTIKKLLELSEEMDYQKASGVKIYFSSYRNIDTDHSRDQYPKQLILQFVLTELIGNSHEDFFIDEREDFPQRERQMKIINNQADLINKEVSKVDSLIKLLGTDSFDTGSPCPPATCGQTKLP</sequence>
<comment type="caution">
    <text evidence="1">The sequence shown here is derived from an EMBL/GenBank/DDBJ whole genome shotgun (WGS) entry which is preliminary data.</text>
</comment>
<gene>
    <name evidence="1" type="ORF">I5907_08170</name>
</gene>
<reference evidence="1" key="1">
    <citation type="submission" date="2020-11" db="EMBL/GenBank/DDBJ databases">
        <title>Bacterial whole genome sequence for Panacibacter sp. DH6.</title>
        <authorList>
            <person name="Le V."/>
            <person name="Ko S."/>
            <person name="Ahn C.-Y."/>
            <person name="Oh H.-M."/>
        </authorList>
    </citation>
    <scope>NUCLEOTIDE SEQUENCE</scope>
    <source>
        <strain evidence="1">DH6</strain>
    </source>
</reference>
<name>A0A931E077_9BACT</name>
<evidence type="ECO:0000313" key="2">
    <source>
        <dbReference type="Proteomes" id="UP000628448"/>
    </source>
</evidence>
<proteinExistence type="predicted"/>
<dbReference type="AlphaFoldDB" id="A0A931E077"/>
<accession>A0A931E077</accession>
<organism evidence="1 2">
    <name type="scientific">Panacibacter microcysteis</name>
    <dbReference type="NCBI Taxonomy" id="2793269"/>
    <lineage>
        <taxon>Bacteria</taxon>
        <taxon>Pseudomonadati</taxon>
        <taxon>Bacteroidota</taxon>
        <taxon>Chitinophagia</taxon>
        <taxon>Chitinophagales</taxon>
        <taxon>Chitinophagaceae</taxon>
        <taxon>Panacibacter</taxon>
    </lineage>
</organism>
<keyword evidence="2" id="KW-1185">Reference proteome</keyword>
<protein>
    <submittedName>
        <fullName evidence="1">Uncharacterized protein</fullName>
    </submittedName>
</protein>
<evidence type="ECO:0000313" key="1">
    <source>
        <dbReference type="EMBL" id="MBG9376207.1"/>
    </source>
</evidence>
<dbReference type="Proteomes" id="UP000628448">
    <property type="component" value="Unassembled WGS sequence"/>
</dbReference>
<dbReference type="EMBL" id="JADWYR010000001">
    <property type="protein sequence ID" value="MBG9376207.1"/>
    <property type="molecule type" value="Genomic_DNA"/>
</dbReference>
<dbReference type="RefSeq" id="WP_196990225.1">
    <property type="nucleotide sequence ID" value="NZ_JADWYR010000001.1"/>
</dbReference>